<keyword evidence="3" id="KW-0175">Coiled coil</keyword>
<gene>
    <name evidence="4" type="ORF">MNBD_GAMMA21-2585</name>
</gene>
<dbReference type="Gene3D" id="3.40.50.720">
    <property type="entry name" value="NAD(P)-binding Rossmann-like Domain"/>
    <property type="match status" value="1"/>
</dbReference>
<evidence type="ECO:0000313" key="4">
    <source>
        <dbReference type="EMBL" id="VAW98101.1"/>
    </source>
</evidence>
<dbReference type="PROSITE" id="PS00061">
    <property type="entry name" value="ADH_SHORT"/>
    <property type="match status" value="1"/>
</dbReference>
<keyword evidence="2" id="KW-0560">Oxidoreductase</keyword>
<feature type="coiled-coil region" evidence="3">
    <location>
        <begin position="35"/>
        <end position="62"/>
    </location>
</feature>
<comment type="similarity">
    <text evidence="1">Belongs to the short-chain dehydrogenases/reductases (SDR) family.</text>
</comment>
<dbReference type="PANTHER" id="PTHR43639">
    <property type="entry name" value="OXIDOREDUCTASE, SHORT-CHAIN DEHYDROGENASE/REDUCTASE FAMILY (AFU_ORTHOLOGUE AFUA_5G02870)"/>
    <property type="match status" value="1"/>
</dbReference>
<proteinExistence type="inferred from homology"/>
<dbReference type="CDD" id="cd05357">
    <property type="entry name" value="PR_SDR_c"/>
    <property type="match status" value="1"/>
</dbReference>
<evidence type="ECO:0000256" key="2">
    <source>
        <dbReference type="ARBA" id="ARBA00023002"/>
    </source>
</evidence>
<reference evidence="4" key="1">
    <citation type="submission" date="2018-06" db="EMBL/GenBank/DDBJ databases">
        <authorList>
            <person name="Zhirakovskaya E."/>
        </authorList>
    </citation>
    <scope>NUCLEOTIDE SEQUENCE</scope>
</reference>
<dbReference type="InterPro" id="IPR002347">
    <property type="entry name" value="SDR_fam"/>
</dbReference>
<name>A0A3B1A211_9ZZZZ</name>
<organism evidence="4">
    <name type="scientific">hydrothermal vent metagenome</name>
    <dbReference type="NCBI Taxonomy" id="652676"/>
    <lineage>
        <taxon>unclassified sequences</taxon>
        <taxon>metagenomes</taxon>
        <taxon>ecological metagenomes</taxon>
    </lineage>
</organism>
<dbReference type="PANTHER" id="PTHR43639:SF1">
    <property type="entry name" value="SHORT-CHAIN DEHYDROGENASE_REDUCTASE FAMILY PROTEIN"/>
    <property type="match status" value="1"/>
</dbReference>
<dbReference type="InterPro" id="IPR036291">
    <property type="entry name" value="NAD(P)-bd_dom_sf"/>
</dbReference>
<dbReference type="InterPro" id="IPR020904">
    <property type="entry name" value="Sc_DH/Rdtase_CS"/>
</dbReference>
<dbReference type="AlphaFoldDB" id="A0A3B1A211"/>
<evidence type="ECO:0000256" key="3">
    <source>
        <dbReference type="SAM" id="Coils"/>
    </source>
</evidence>
<sequence length="244" mass="26917">MDLNKVALITGGSQRLGATTARTLHQTGINIVLHYRSSREAAQQLQKELNDIRENSVVLVQADLMSVKSLPALVKEAHNAWGRLDILINNASSFYRTPIGSADEKQWDDLFGSNARAPFFLSQAAAPFLKQSEGCIVNMVDIHAERPLKEHTLYCMAKASLVMLTKSMARELGPEVRVNAIAPGAIMWPDEIDEVTKKRIVSRTFLKRKGNSDDIAQTILFLVQDANYITGQIITVDGGRSLNG</sequence>
<dbReference type="FunFam" id="3.40.50.720:FF:000084">
    <property type="entry name" value="Short-chain dehydrogenase reductase"/>
    <property type="match status" value="1"/>
</dbReference>
<protein>
    <submittedName>
        <fullName evidence="4">FolM Alternative dihydrofolate reductase 1</fullName>
    </submittedName>
</protein>
<evidence type="ECO:0000256" key="1">
    <source>
        <dbReference type="ARBA" id="ARBA00006484"/>
    </source>
</evidence>
<dbReference type="NCBIfam" id="NF006598">
    <property type="entry name" value="PRK09135.1"/>
    <property type="match status" value="1"/>
</dbReference>
<dbReference type="EMBL" id="UOFR01000057">
    <property type="protein sequence ID" value="VAW98101.1"/>
    <property type="molecule type" value="Genomic_DNA"/>
</dbReference>
<dbReference type="SUPFAM" id="SSF51735">
    <property type="entry name" value="NAD(P)-binding Rossmann-fold domains"/>
    <property type="match status" value="1"/>
</dbReference>
<accession>A0A3B1A211</accession>
<dbReference type="Pfam" id="PF13561">
    <property type="entry name" value="adh_short_C2"/>
    <property type="match status" value="1"/>
</dbReference>
<dbReference type="PRINTS" id="PR00080">
    <property type="entry name" value="SDRFAMILY"/>
</dbReference>
<dbReference type="GO" id="GO:0016491">
    <property type="term" value="F:oxidoreductase activity"/>
    <property type="evidence" value="ECO:0007669"/>
    <property type="project" value="UniProtKB-KW"/>
</dbReference>
<dbReference type="PRINTS" id="PR00081">
    <property type="entry name" value="GDHRDH"/>
</dbReference>